<evidence type="ECO:0000259" key="1">
    <source>
        <dbReference type="Pfam" id="PF13648"/>
    </source>
</evidence>
<gene>
    <name evidence="2" type="ORF">SAMN04487907_101495</name>
</gene>
<dbReference type="AlphaFoldDB" id="A0A1I1DMZ5"/>
<name>A0A1I1DMZ5_9FLAO</name>
<dbReference type="Proteomes" id="UP000199438">
    <property type="component" value="Unassembled WGS sequence"/>
</dbReference>
<dbReference type="InterPro" id="IPR024311">
    <property type="entry name" value="Lipocalin-like"/>
</dbReference>
<sequence length="187" mass="20852">MLPIGYIVDENSLLINQKMKKLFLIPMLLVCFLLGSCGSDDDNDSEISNEINGTWEVSNVYYEGDMNYGNLDYQFIGQSVSFDDYIFDFKEDGTFTSSGAYTVEFTMIMNGQEYTSEEAVPYSSVSGNYSIVDDKLYLETQSEEHEVEIIELSSNRMILNASGSAALTGGMEGTANVDVMEITLQKQ</sequence>
<evidence type="ECO:0000313" key="2">
    <source>
        <dbReference type="EMBL" id="SFB76204.1"/>
    </source>
</evidence>
<feature type="domain" description="Lipocalin-like" evidence="1">
    <location>
        <begin position="51"/>
        <end position="159"/>
    </location>
</feature>
<dbReference type="Pfam" id="PF13648">
    <property type="entry name" value="Lipocalin_4"/>
    <property type="match status" value="1"/>
</dbReference>
<organism evidence="2 3">
    <name type="scientific">Zunongwangia mangrovi</name>
    <dbReference type="NCBI Taxonomy" id="1334022"/>
    <lineage>
        <taxon>Bacteria</taxon>
        <taxon>Pseudomonadati</taxon>
        <taxon>Bacteroidota</taxon>
        <taxon>Flavobacteriia</taxon>
        <taxon>Flavobacteriales</taxon>
        <taxon>Flavobacteriaceae</taxon>
        <taxon>Zunongwangia</taxon>
    </lineage>
</organism>
<protein>
    <submittedName>
        <fullName evidence="2">Lipocalin-like domain-containing protein</fullName>
    </submittedName>
</protein>
<dbReference type="EMBL" id="FOKV01000001">
    <property type="protein sequence ID" value="SFB76204.1"/>
    <property type="molecule type" value="Genomic_DNA"/>
</dbReference>
<keyword evidence="3" id="KW-1185">Reference proteome</keyword>
<accession>A0A1I1DMZ5</accession>
<dbReference type="OrthoDB" id="1445898at2"/>
<reference evidence="3" key="1">
    <citation type="submission" date="2016-10" db="EMBL/GenBank/DDBJ databases">
        <authorList>
            <person name="Varghese N."/>
            <person name="Submissions S."/>
        </authorList>
    </citation>
    <scope>NUCLEOTIDE SEQUENCE [LARGE SCALE GENOMIC DNA]</scope>
    <source>
        <strain evidence="3">DSM 24499</strain>
    </source>
</reference>
<proteinExistence type="predicted"/>
<evidence type="ECO:0000313" key="3">
    <source>
        <dbReference type="Proteomes" id="UP000199438"/>
    </source>
</evidence>